<accession>A0ABC9BUL9</accession>
<dbReference type="Gene3D" id="2.60.210.10">
    <property type="entry name" value="Apoptosis, Tumor Necrosis Factor Receptor Associated Protein 2, Chain A"/>
    <property type="match status" value="1"/>
</dbReference>
<dbReference type="InterPro" id="IPR045005">
    <property type="entry name" value="BPM1-6"/>
</dbReference>
<dbReference type="EMBL" id="OZ075137">
    <property type="protein sequence ID" value="CAL5008360.1"/>
    <property type="molecule type" value="Genomic_DNA"/>
</dbReference>
<dbReference type="Pfam" id="PF22486">
    <property type="entry name" value="MATH_2"/>
    <property type="match status" value="1"/>
</dbReference>
<evidence type="ECO:0000313" key="4">
    <source>
        <dbReference type="Proteomes" id="UP001497457"/>
    </source>
</evidence>
<dbReference type="AlphaFoldDB" id="A0ABC9BUL9"/>
<evidence type="ECO:0000259" key="2">
    <source>
        <dbReference type="Pfam" id="PF22486"/>
    </source>
</evidence>
<reference evidence="3" key="1">
    <citation type="submission" date="2024-10" db="EMBL/GenBank/DDBJ databases">
        <authorList>
            <person name="Ryan C."/>
        </authorList>
    </citation>
    <scope>NUCLEOTIDE SEQUENCE [LARGE SCALE GENOMIC DNA]</scope>
</reference>
<evidence type="ECO:0000256" key="1">
    <source>
        <dbReference type="SAM" id="MobiDB-lite"/>
    </source>
</evidence>
<protein>
    <recommendedName>
        <fullName evidence="2">MATH domain-containing protein</fullName>
    </recommendedName>
</protein>
<sequence length="272" mass="29218">MSSYAPPQVQLLTAAGAAPPSRSASAVVANAARGFHVFRIDGYSVTTTLPAGERVTSEPFDVGGRSWLVDYYPNGTDASAGSTGSNAIAVYLRLEDTNHEKERVRAEYKFGLLDAAGTAAYELPAETSIFASAGDSGGYGDDSAGGDPGCGYASFITKEDLRRRRDILLKDDSLAIRCDVAVAEVVPVSIAPPVQMRDARMGRGRGRVGRWGGRGRGGCGYNDYSGGGYDYESPDEYDGSDDGDRGKRGWQQPPDDREFIRRCLTAERRKNY</sequence>
<dbReference type="PANTHER" id="PTHR26379">
    <property type="entry name" value="BTB/POZ AND MATH DOMAIN-CONTAINING PROTEIN 1"/>
    <property type="match status" value="1"/>
</dbReference>
<keyword evidence="4" id="KW-1185">Reference proteome</keyword>
<dbReference type="InterPro" id="IPR002083">
    <property type="entry name" value="MATH/TRAF_dom"/>
</dbReference>
<dbReference type="PANTHER" id="PTHR26379:SF282">
    <property type="entry name" value="OS04G0433000 PROTEIN"/>
    <property type="match status" value="1"/>
</dbReference>
<proteinExistence type="predicted"/>
<dbReference type="SUPFAM" id="SSF49599">
    <property type="entry name" value="TRAF domain-like"/>
    <property type="match status" value="1"/>
</dbReference>
<feature type="domain" description="MATH" evidence="2">
    <location>
        <begin position="36"/>
        <end position="180"/>
    </location>
</feature>
<name>A0ABC9BUL9_9POAL</name>
<feature type="compositionally biased region" description="Acidic residues" evidence="1">
    <location>
        <begin position="232"/>
        <end position="241"/>
    </location>
</feature>
<gene>
    <name evidence="3" type="ORF">URODEC1_LOCUS68962</name>
</gene>
<dbReference type="CDD" id="cd00121">
    <property type="entry name" value="MATH"/>
    <property type="match status" value="1"/>
</dbReference>
<dbReference type="InterPro" id="IPR008974">
    <property type="entry name" value="TRAF-like"/>
</dbReference>
<dbReference type="Proteomes" id="UP001497457">
    <property type="component" value="Chromosome 27b"/>
</dbReference>
<evidence type="ECO:0000313" key="3">
    <source>
        <dbReference type="EMBL" id="CAL5008360.1"/>
    </source>
</evidence>
<organism evidence="3 4">
    <name type="scientific">Urochloa decumbens</name>
    <dbReference type="NCBI Taxonomy" id="240449"/>
    <lineage>
        <taxon>Eukaryota</taxon>
        <taxon>Viridiplantae</taxon>
        <taxon>Streptophyta</taxon>
        <taxon>Embryophyta</taxon>
        <taxon>Tracheophyta</taxon>
        <taxon>Spermatophyta</taxon>
        <taxon>Magnoliopsida</taxon>
        <taxon>Liliopsida</taxon>
        <taxon>Poales</taxon>
        <taxon>Poaceae</taxon>
        <taxon>PACMAD clade</taxon>
        <taxon>Panicoideae</taxon>
        <taxon>Panicodae</taxon>
        <taxon>Paniceae</taxon>
        <taxon>Melinidinae</taxon>
        <taxon>Urochloa</taxon>
    </lineage>
</organism>
<feature type="region of interest" description="Disordered" evidence="1">
    <location>
        <begin position="230"/>
        <end position="257"/>
    </location>
</feature>